<feature type="transmembrane region" description="Helical" evidence="8">
    <location>
        <begin position="292"/>
        <end position="313"/>
    </location>
</feature>
<reference evidence="9 10" key="1">
    <citation type="submission" date="2019-04" db="EMBL/GenBank/DDBJ databases">
        <authorList>
            <person name="Poehlein A."/>
            <person name="Bengelsdorf F.R."/>
            <person name="Duerre P."/>
            <person name="Daniel R."/>
        </authorList>
    </citation>
    <scope>NUCLEOTIDE SEQUENCE [LARGE SCALE GENOMIC DNA]</scope>
    <source>
        <strain evidence="9 10">BS-1</strain>
    </source>
</reference>
<sequence>MELNKSNMKKIMLLIAFGITVYLGLQNLHRFSDLAGSLGSIFEPFLLGSAFAFILNVLMRQIETRLFAPLNRRYTRRWPKVRRPLSIFLSLLIVIGIIVMILFIVVPELIKTIVNLTNNIPGFFNQMQNSLTDISNKYPDVGEYFRKVNIDWSNISQMLAVNGQKLASSLVGSTVMVTTNVFHGAITLVLSFVIALNILAQKEKLQAQAKRVLYAYLPDAKAQRIVWLCSLTNKAFSNFIAGQCTEACILGTLCFIGMNIFQFPYALLISVFVAFMALIPIVGSFLSTVIGALLILIVSPIQAVWYVVFFVVLQQLEGNLIYPHVVGSKVGLPVLWVLAAITIGGNMFGVLGMVINIPICSILYVLLKEDVSKRLKNKKNQDKPLRNTEK</sequence>
<comment type="similarity">
    <text evidence="2">Belongs to the autoinducer-2 exporter (AI-2E) (TC 2.A.86) family.</text>
</comment>
<dbReference type="AlphaFoldDB" id="A0A4Z0YBF7"/>
<dbReference type="PANTHER" id="PTHR21716:SF53">
    <property type="entry name" value="PERMEASE PERM-RELATED"/>
    <property type="match status" value="1"/>
</dbReference>
<dbReference type="GO" id="GO:0005886">
    <property type="term" value="C:plasma membrane"/>
    <property type="evidence" value="ECO:0007669"/>
    <property type="project" value="UniProtKB-SubCell"/>
</dbReference>
<evidence type="ECO:0000256" key="2">
    <source>
        <dbReference type="ARBA" id="ARBA00009773"/>
    </source>
</evidence>
<dbReference type="OrthoDB" id="9793390at2"/>
<keyword evidence="5 8" id="KW-0812">Transmembrane</keyword>
<feature type="transmembrane region" description="Helical" evidence="8">
    <location>
        <begin position="181"/>
        <end position="200"/>
    </location>
</feature>
<dbReference type="Pfam" id="PF01594">
    <property type="entry name" value="AI-2E_transport"/>
    <property type="match status" value="1"/>
</dbReference>
<evidence type="ECO:0000256" key="3">
    <source>
        <dbReference type="ARBA" id="ARBA00022448"/>
    </source>
</evidence>
<keyword evidence="3" id="KW-0813">Transport</keyword>
<evidence type="ECO:0000256" key="5">
    <source>
        <dbReference type="ARBA" id="ARBA00022692"/>
    </source>
</evidence>
<dbReference type="EMBL" id="SRMQ01000008">
    <property type="protein sequence ID" value="TGJ76133.1"/>
    <property type="molecule type" value="Genomic_DNA"/>
</dbReference>
<proteinExistence type="inferred from homology"/>
<dbReference type="PANTHER" id="PTHR21716">
    <property type="entry name" value="TRANSMEMBRANE PROTEIN"/>
    <property type="match status" value="1"/>
</dbReference>
<evidence type="ECO:0000256" key="6">
    <source>
        <dbReference type="ARBA" id="ARBA00022989"/>
    </source>
</evidence>
<evidence type="ECO:0000256" key="4">
    <source>
        <dbReference type="ARBA" id="ARBA00022475"/>
    </source>
</evidence>
<comment type="subcellular location">
    <subcellularLocation>
        <location evidence="1">Cell membrane</location>
        <topology evidence="1">Multi-pass membrane protein</topology>
    </subcellularLocation>
</comment>
<dbReference type="RefSeq" id="WP_135660082.1">
    <property type="nucleotide sequence ID" value="NZ_JAJUFJ010000001.1"/>
</dbReference>
<feature type="transmembrane region" description="Helical" evidence="8">
    <location>
        <begin position="347"/>
        <end position="367"/>
    </location>
</feature>
<gene>
    <name evidence="9" type="ORF">CAGA_18540</name>
</gene>
<name>A0A4Z0YBF7_9FIRM</name>
<dbReference type="GO" id="GO:0055085">
    <property type="term" value="P:transmembrane transport"/>
    <property type="evidence" value="ECO:0007669"/>
    <property type="project" value="TreeGrafter"/>
</dbReference>
<keyword evidence="7 8" id="KW-0472">Membrane</keyword>
<feature type="transmembrane region" description="Helical" evidence="8">
    <location>
        <begin position="12"/>
        <end position="29"/>
    </location>
</feature>
<organism evidence="9 10">
    <name type="scientific">Caproiciproducens galactitolivorans</name>
    <dbReference type="NCBI Taxonomy" id="642589"/>
    <lineage>
        <taxon>Bacteria</taxon>
        <taxon>Bacillati</taxon>
        <taxon>Bacillota</taxon>
        <taxon>Clostridia</taxon>
        <taxon>Eubacteriales</taxon>
        <taxon>Acutalibacteraceae</taxon>
        <taxon>Caproiciproducens</taxon>
    </lineage>
</organism>
<feature type="transmembrane region" description="Helical" evidence="8">
    <location>
        <begin position="265"/>
        <end position="286"/>
    </location>
</feature>
<evidence type="ECO:0000313" key="10">
    <source>
        <dbReference type="Proteomes" id="UP000297714"/>
    </source>
</evidence>
<protein>
    <submittedName>
        <fullName evidence="9">Pheromone autoinducer 2 transporter</fullName>
    </submittedName>
</protein>
<keyword evidence="10" id="KW-1185">Reference proteome</keyword>
<comment type="caution">
    <text evidence="9">The sequence shown here is derived from an EMBL/GenBank/DDBJ whole genome shotgun (WGS) entry which is preliminary data.</text>
</comment>
<feature type="transmembrane region" description="Helical" evidence="8">
    <location>
        <begin position="85"/>
        <end position="106"/>
    </location>
</feature>
<accession>A0A4Z0YBF7</accession>
<keyword evidence="6 8" id="KW-1133">Transmembrane helix</keyword>
<keyword evidence="4" id="KW-1003">Cell membrane</keyword>
<feature type="transmembrane region" description="Helical" evidence="8">
    <location>
        <begin position="41"/>
        <end position="59"/>
    </location>
</feature>
<dbReference type="InterPro" id="IPR002549">
    <property type="entry name" value="AI-2E-like"/>
</dbReference>
<evidence type="ECO:0000256" key="8">
    <source>
        <dbReference type="SAM" id="Phobius"/>
    </source>
</evidence>
<evidence type="ECO:0000256" key="1">
    <source>
        <dbReference type="ARBA" id="ARBA00004651"/>
    </source>
</evidence>
<evidence type="ECO:0000256" key="7">
    <source>
        <dbReference type="ARBA" id="ARBA00023136"/>
    </source>
</evidence>
<evidence type="ECO:0000313" key="9">
    <source>
        <dbReference type="EMBL" id="TGJ76133.1"/>
    </source>
</evidence>
<dbReference type="Proteomes" id="UP000297714">
    <property type="component" value="Unassembled WGS sequence"/>
</dbReference>